<dbReference type="RefSeq" id="WP_344001985.1">
    <property type="nucleotide sequence ID" value="NZ_BAAAMY010000001.1"/>
</dbReference>
<dbReference type="PANTHER" id="PTHR43036:SF2">
    <property type="entry name" value="OS04G0481300 PROTEIN"/>
    <property type="match status" value="1"/>
</dbReference>
<keyword evidence="3" id="KW-1185">Reference proteome</keyword>
<dbReference type="CDD" id="cd02440">
    <property type="entry name" value="AdoMet_MTases"/>
    <property type="match status" value="1"/>
</dbReference>
<dbReference type="InterPro" id="IPR029063">
    <property type="entry name" value="SAM-dependent_MTases_sf"/>
</dbReference>
<keyword evidence="2" id="KW-0808">Transferase</keyword>
<evidence type="ECO:0000313" key="3">
    <source>
        <dbReference type="Proteomes" id="UP001501612"/>
    </source>
</evidence>
<dbReference type="EMBL" id="BAAAMY010000001">
    <property type="protein sequence ID" value="GAA1903617.1"/>
    <property type="molecule type" value="Genomic_DNA"/>
</dbReference>
<protein>
    <submittedName>
        <fullName evidence="2">Class I SAM-dependent methyltransferase</fullName>
    </submittedName>
</protein>
<sequence length="204" mass="21952">MRLSRDDTGPDADFYRVPRFVTHLDDAAIAAVSDLYDELGVDGDVLDLMSSWVSHLRRRPARLTVLGLNAEELAANPMADERVVHDLNADPALPFADASYDAVLCCVSIDYLVDPVAVLAEVARVLRPGAPVVVTFSNRCFPTKAVHAWLATDDAGRCAMVADHLAAAGGFAPARVERRTPAGRYRGDPVYAVTATRAPGPTRP</sequence>
<gene>
    <name evidence="2" type="ORF">GCM10009737_00320</name>
</gene>
<dbReference type="InterPro" id="IPR013216">
    <property type="entry name" value="Methyltransf_11"/>
</dbReference>
<keyword evidence="2" id="KW-0489">Methyltransferase</keyword>
<dbReference type="GO" id="GO:0008168">
    <property type="term" value="F:methyltransferase activity"/>
    <property type="evidence" value="ECO:0007669"/>
    <property type="project" value="UniProtKB-KW"/>
</dbReference>
<feature type="domain" description="Methyltransferase type 11" evidence="1">
    <location>
        <begin position="54"/>
        <end position="132"/>
    </location>
</feature>
<dbReference type="PANTHER" id="PTHR43036">
    <property type="entry name" value="OSJNBB0011N17.9 PROTEIN"/>
    <property type="match status" value="1"/>
</dbReference>
<name>A0ABN2NUJ4_9ACTN</name>
<evidence type="ECO:0000259" key="1">
    <source>
        <dbReference type="Pfam" id="PF08241"/>
    </source>
</evidence>
<proteinExistence type="predicted"/>
<dbReference type="SUPFAM" id="SSF53335">
    <property type="entry name" value="S-adenosyl-L-methionine-dependent methyltransferases"/>
    <property type="match status" value="1"/>
</dbReference>
<reference evidence="2 3" key="1">
    <citation type="journal article" date="2019" name="Int. J. Syst. Evol. Microbiol.">
        <title>The Global Catalogue of Microorganisms (GCM) 10K type strain sequencing project: providing services to taxonomists for standard genome sequencing and annotation.</title>
        <authorList>
            <consortium name="The Broad Institute Genomics Platform"/>
            <consortium name="The Broad Institute Genome Sequencing Center for Infectious Disease"/>
            <person name="Wu L."/>
            <person name="Ma J."/>
        </authorList>
    </citation>
    <scope>NUCLEOTIDE SEQUENCE [LARGE SCALE GENOMIC DNA]</scope>
    <source>
        <strain evidence="2 3">JCM 14046</strain>
    </source>
</reference>
<dbReference type="Proteomes" id="UP001501612">
    <property type="component" value="Unassembled WGS sequence"/>
</dbReference>
<organism evidence="2 3">
    <name type="scientific">Nocardioides lentus</name>
    <dbReference type="NCBI Taxonomy" id="338077"/>
    <lineage>
        <taxon>Bacteria</taxon>
        <taxon>Bacillati</taxon>
        <taxon>Actinomycetota</taxon>
        <taxon>Actinomycetes</taxon>
        <taxon>Propionibacteriales</taxon>
        <taxon>Nocardioidaceae</taxon>
        <taxon>Nocardioides</taxon>
    </lineage>
</organism>
<comment type="caution">
    <text evidence="2">The sequence shown here is derived from an EMBL/GenBank/DDBJ whole genome shotgun (WGS) entry which is preliminary data.</text>
</comment>
<dbReference type="Gene3D" id="3.40.50.150">
    <property type="entry name" value="Vaccinia Virus protein VP39"/>
    <property type="match status" value="1"/>
</dbReference>
<dbReference type="GO" id="GO:0032259">
    <property type="term" value="P:methylation"/>
    <property type="evidence" value="ECO:0007669"/>
    <property type="project" value="UniProtKB-KW"/>
</dbReference>
<dbReference type="Pfam" id="PF08241">
    <property type="entry name" value="Methyltransf_11"/>
    <property type="match status" value="1"/>
</dbReference>
<accession>A0ABN2NUJ4</accession>
<evidence type="ECO:0000313" key="2">
    <source>
        <dbReference type="EMBL" id="GAA1903617.1"/>
    </source>
</evidence>